<dbReference type="GO" id="GO:0008360">
    <property type="term" value="P:regulation of cell shape"/>
    <property type="evidence" value="ECO:0007669"/>
    <property type="project" value="UniProtKB-KW"/>
</dbReference>
<sequence length="569" mass="61666">MEKNNQTRDKAIRERRRAAAVVKGGRKAAGNFIIQGSILAIAGIIVRLIGMVYRIPLINIIGKEGNGYYTAAYDIYVILLIISSYSLPTAVSKMVAAKLGKGEYRNSQRVLKTALLYATAAGGIGAAILGLGADPLAELLRMPFCKYALLSFAPTIWIMAYLGVLRGYFQGTGNMVPTAVSQILEQLVNAAVSIGAATFLFAKGLQADAVYETEHYAHAYGAAGGTIGTGAGAFAAFLFFLFLFWVYRPVMRRQKRRDKTGRIDPYSRLLIVMTATVVPIVLSSAVYNVSAVIDNYLFSHGMDQLGRTEEIAAQWGTFGQYHLLFNIPVAMSNALSSSLIPSLTRAVAEKDRKQTLEKVQMAVRFSMIIAIPSAVGLCVLSGPINNLLFSGDDNTLLIKITIAGALAVVFFSLSTVSNAILQGLNHMNIPMRNAAIALIIHIGALEVMLLVFHWGLYSVVFANIIFSFLMCLLNAAAIRRYLRYRQEIRKTFLIPAVAALIMGGAAYGVYHGIYSLTHMNGLGTGAAIAAAMFVYGVLLIKLGGINEKELKKMPGGTRLMPVVKKLHLM</sequence>
<comment type="subcellular location">
    <subcellularLocation>
        <location evidence="1">Cell membrane</location>
        <topology evidence="1">Multi-pass membrane protein</topology>
    </subcellularLocation>
</comment>
<dbReference type="AlphaFoldDB" id="A0A9D2KNT5"/>
<dbReference type="InterPro" id="IPR004268">
    <property type="entry name" value="MurJ"/>
</dbReference>
<evidence type="ECO:0000256" key="8">
    <source>
        <dbReference type="SAM" id="Phobius"/>
    </source>
</evidence>
<keyword evidence="7 8" id="KW-0472">Membrane</keyword>
<feature type="transmembrane region" description="Helical" evidence="8">
    <location>
        <begin position="75"/>
        <end position="95"/>
    </location>
</feature>
<organism evidence="9 10">
    <name type="scientific">Candidatus Lachnoclostridium stercoravium</name>
    <dbReference type="NCBI Taxonomy" id="2838633"/>
    <lineage>
        <taxon>Bacteria</taxon>
        <taxon>Bacillati</taxon>
        <taxon>Bacillota</taxon>
        <taxon>Clostridia</taxon>
        <taxon>Lachnospirales</taxon>
        <taxon>Lachnospiraceae</taxon>
    </lineage>
</organism>
<keyword evidence="6 8" id="KW-1133">Transmembrane helix</keyword>
<feature type="transmembrane region" description="Helical" evidence="8">
    <location>
        <begin position="323"/>
        <end position="344"/>
    </location>
</feature>
<feature type="transmembrane region" description="Helical" evidence="8">
    <location>
        <begin position="433"/>
        <end position="454"/>
    </location>
</feature>
<feature type="transmembrane region" description="Helical" evidence="8">
    <location>
        <begin position="183"/>
        <end position="202"/>
    </location>
</feature>
<evidence type="ECO:0000256" key="6">
    <source>
        <dbReference type="ARBA" id="ARBA00022989"/>
    </source>
</evidence>
<evidence type="ECO:0000256" key="5">
    <source>
        <dbReference type="ARBA" id="ARBA00022984"/>
    </source>
</evidence>
<reference evidence="9" key="2">
    <citation type="submission" date="2021-04" db="EMBL/GenBank/DDBJ databases">
        <authorList>
            <person name="Gilroy R."/>
        </authorList>
    </citation>
    <scope>NUCLEOTIDE SEQUENCE</scope>
    <source>
        <strain evidence="9">CHK178-16964</strain>
    </source>
</reference>
<dbReference type="GO" id="GO:0005886">
    <property type="term" value="C:plasma membrane"/>
    <property type="evidence" value="ECO:0007669"/>
    <property type="project" value="UniProtKB-SubCell"/>
</dbReference>
<evidence type="ECO:0000256" key="3">
    <source>
        <dbReference type="ARBA" id="ARBA00022692"/>
    </source>
</evidence>
<feature type="transmembrane region" description="Helical" evidence="8">
    <location>
        <begin position="396"/>
        <end position="421"/>
    </location>
</feature>
<name>A0A9D2KNT5_9FIRM</name>
<dbReference type="InterPro" id="IPR024923">
    <property type="entry name" value="PG_synth_SpoVB"/>
</dbReference>
<dbReference type="PANTHER" id="PTHR30250">
    <property type="entry name" value="PST FAMILY PREDICTED COLANIC ACID TRANSPORTER"/>
    <property type="match status" value="1"/>
</dbReference>
<proteinExistence type="predicted"/>
<gene>
    <name evidence="9" type="ORF">IAA07_03645</name>
</gene>
<protein>
    <submittedName>
        <fullName evidence="9">Polysaccharide biosynthesis protein</fullName>
    </submittedName>
</protein>
<feature type="transmembrane region" description="Helical" evidence="8">
    <location>
        <begin position="460"/>
        <end position="479"/>
    </location>
</feature>
<feature type="transmembrane region" description="Helical" evidence="8">
    <location>
        <begin position="115"/>
        <end position="133"/>
    </location>
</feature>
<feature type="transmembrane region" description="Helical" evidence="8">
    <location>
        <begin position="491"/>
        <end position="510"/>
    </location>
</feature>
<feature type="transmembrane region" description="Helical" evidence="8">
    <location>
        <begin position="139"/>
        <end position="162"/>
    </location>
</feature>
<reference evidence="9" key="1">
    <citation type="journal article" date="2021" name="PeerJ">
        <title>Extensive microbial diversity within the chicken gut microbiome revealed by metagenomics and culture.</title>
        <authorList>
            <person name="Gilroy R."/>
            <person name="Ravi A."/>
            <person name="Getino M."/>
            <person name="Pursley I."/>
            <person name="Horton D.L."/>
            <person name="Alikhan N.F."/>
            <person name="Baker D."/>
            <person name="Gharbi K."/>
            <person name="Hall N."/>
            <person name="Watson M."/>
            <person name="Adriaenssens E.M."/>
            <person name="Foster-Nyarko E."/>
            <person name="Jarju S."/>
            <person name="Secka A."/>
            <person name="Antonio M."/>
            <person name="Oren A."/>
            <person name="Chaudhuri R.R."/>
            <person name="La Ragione R."/>
            <person name="Hildebrand F."/>
            <person name="Pallen M.J."/>
        </authorList>
    </citation>
    <scope>NUCLEOTIDE SEQUENCE</scope>
    <source>
        <strain evidence="9">CHK178-16964</strain>
    </source>
</reference>
<evidence type="ECO:0000256" key="7">
    <source>
        <dbReference type="ARBA" id="ARBA00023136"/>
    </source>
</evidence>
<evidence type="ECO:0000313" key="10">
    <source>
        <dbReference type="Proteomes" id="UP000823900"/>
    </source>
</evidence>
<evidence type="ECO:0000256" key="4">
    <source>
        <dbReference type="ARBA" id="ARBA00022960"/>
    </source>
</evidence>
<evidence type="ECO:0000256" key="2">
    <source>
        <dbReference type="ARBA" id="ARBA00022475"/>
    </source>
</evidence>
<feature type="transmembrane region" description="Helical" evidence="8">
    <location>
        <begin position="222"/>
        <end position="247"/>
    </location>
</feature>
<dbReference type="PANTHER" id="PTHR30250:SF21">
    <property type="entry name" value="LIPID II FLIPPASE MURJ"/>
    <property type="match status" value="1"/>
</dbReference>
<dbReference type="PIRSF" id="PIRSF038958">
    <property type="entry name" value="PG_synth_SpoVB"/>
    <property type="match status" value="1"/>
</dbReference>
<dbReference type="Proteomes" id="UP000823900">
    <property type="component" value="Unassembled WGS sequence"/>
</dbReference>
<comment type="caution">
    <text evidence="9">The sequence shown here is derived from an EMBL/GenBank/DDBJ whole genome shotgun (WGS) entry which is preliminary data.</text>
</comment>
<dbReference type="EMBL" id="DWZA01000030">
    <property type="protein sequence ID" value="HJA70660.1"/>
    <property type="molecule type" value="Genomic_DNA"/>
</dbReference>
<dbReference type="GO" id="GO:0009252">
    <property type="term" value="P:peptidoglycan biosynthetic process"/>
    <property type="evidence" value="ECO:0007669"/>
    <property type="project" value="UniProtKB-KW"/>
</dbReference>
<accession>A0A9D2KNT5</accession>
<keyword evidence="3 8" id="KW-0812">Transmembrane</keyword>
<evidence type="ECO:0000256" key="1">
    <source>
        <dbReference type="ARBA" id="ARBA00004651"/>
    </source>
</evidence>
<keyword evidence="4" id="KW-0133">Cell shape</keyword>
<evidence type="ECO:0000313" key="9">
    <source>
        <dbReference type="EMBL" id="HJA70660.1"/>
    </source>
</evidence>
<dbReference type="CDD" id="cd13124">
    <property type="entry name" value="MATE_SpoVB_like"/>
    <property type="match status" value="1"/>
</dbReference>
<dbReference type="InterPro" id="IPR050833">
    <property type="entry name" value="Poly_Biosynth_Transport"/>
</dbReference>
<keyword evidence="2" id="KW-1003">Cell membrane</keyword>
<keyword evidence="5" id="KW-0573">Peptidoglycan synthesis</keyword>
<dbReference type="Pfam" id="PF03023">
    <property type="entry name" value="MurJ"/>
    <property type="match status" value="1"/>
</dbReference>
<feature type="transmembrane region" description="Helical" evidence="8">
    <location>
        <begin position="522"/>
        <end position="543"/>
    </location>
</feature>
<feature type="transmembrane region" description="Helical" evidence="8">
    <location>
        <begin position="32"/>
        <end position="55"/>
    </location>
</feature>
<feature type="transmembrane region" description="Helical" evidence="8">
    <location>
        <begin position="365"/>
        <end position="384"/>
    </location>
</feature>
<feature type="transmembrane region" description="Helical" evidence="8">
    <location>
        <begin position="268"/>
        <end position="287"/>
    </location>
</feature>